<gene>
    <name evidence="1" type="ORF">CRG98_049325</name>
</gene>
<keyword evidence="2" id="KW-1185">Reference proteome</keyword>
<feature type="non-terminal residue" evidence="1">
    <location>
        <position position="1"/>
    </location>
</feature>
<evidence type="ECO:0000313" key="1">
    <source>
        <dbReference type="EMBL" id="PKI18401.1"/>
    </source>
</evidence>
<accession>A0A2I0HF27</accession>
<sequence length="64" mass="6808">IGSIQDSSRKTTTTATFGGELAVGSRWPCSNIPSGASVATSDPTYASWVRNSRRALFWVIFAGL</sequence>
<protein>
    <submittedName>
        <fullName evidence="1">Uncharacterized protein</fullName>
    </submittedName>
</protein>
<dbReference type="EMBL" id="PGOL01038513">
    <property type="protein sequence ID" value="PKI18401.1"/>
    <property type="molecule type" value="Genomic_DNA"/>
</dbReference>
<name>A0A2I0HF27_PUNGR</name>
<organism evidence="1 2">
    <name type="scientific">Punica granatum</name>
    <name type="common">Pomegranate</name>
    <dbReference type="NCBI Taxonomy" id="22663"/>
    <lineage>
        <taxon>Eukaryota</taxon>
        <taxon>Viridiplantae</taxon>
        <taxon>Streptophyta</taxon>
        <taxon>Embryophyta</taxon>
        <taxon>Tracheophyta</taxon>
        <taxon>Spermatophyta</taxon>
        <taxon>Magnoliopsida</taxon>
        <taxon>eudicotyledons</taxon>
        <taxon>Gunneridae</taxon>
        <taxon>Pentapetalae</taxon>
        <taxon>rosids</taxon>
        <taxon>malvids</taxon>
        <taxon>Myrtales</taxon>
        <taxon>Lythraceae</taxon>
        <taxon>Punica</taxon>
    </lineage>
</organism>
<proteinExistence type="predicted"/>
<comment type="caution">
    <text evidence="1">The sequence shown here is derived from an EMBL/GenBank/DDBJ whole genome shotgun (WGS) entry which is preliminary data.</text>
</comment>
<reference evidence="1 2" key="1">
    <citation type="submission" date="2017-11" db="EMBL/GenBank/DDBJ databases">
        <title>De-novo sequencing of pomegranate (Punica granatum L.) genome.</title>
        <authorList>
            <person name="Akparov Z."/>
            <person name="Amiraslanov A."/>
            <person name="Hajiyeva S."/>
            <person name="Abbasov M."/>
            <person name="Kaur K."/>
            <person name="Hamwieh A."/>
            <person name="Solovyev V."/>
            <person name="Salamov A."/>
            <person name="Braich B."/>
            <person name="Kosarev P."/>
            <person name="Mahmoud A."/>
            <person name="Hajiyev E."/>
            <person name="Babayeva S."/>
            <person name="Izzatullayeva V."/>
            <person name="Mammadov A."/>
            <person name="Mammadov A."/>
            <person name="Sharifova S."/>
            <person name="Ojaghi J."/>
            <person name="Eynullazada K."/>
            <person name="Bayramov B."/>
            <person name="Abdulazimova A."/>
            <person name="Shahmuradov I."/>
        </authorList>
    </citation>
    <scope>NUCLEOTIDE SEQUENCE [LARGE SCALE GENOMIC DNA]</scope>
    <source>
        <strain evidence="2">cv. AG2017</strain>
        <tissue evidence="1">Leaf</tissue>
    </source>
</reference>
<dbReference type="AlphaFoldDB" id="A0A2I0HF27"/>
<evidence type="ECO:0000313" key="2">
    <source>
        <dbReference type="Proteomes" id="UP000233551"/>
    </source>
</evidence>
<dbReference type="Proteomes" id="UP000233551">
    <property type="component" value="Unassembled WGS sequence"/>
</dbReference>